<sequence length="142" mass="16759">MDDCHGHRRNFSIYYFLAFIMTLIYKVLYSLLTLFLCLLATKHLLHIQLPTIINSYANDLLCMPIVLTICLIAVQKIKKDDSIRLSLFTIISLTIYYAIYFEYYQPQINPRYTSDGWDVVMYFLGSIFFYGLQKKSNLKKKP</sequence>
<dbReference type="AlphaFoldDB" id="A0A2W7JWD1"/>
<evidence type="ECO:0000256" key="1">
    <source>
        <dbReference type="SAM" id="Phobius"/>
    </source>
</evidence>
<comment type="caution">
    <text evidence="2">The sequence shown here is derived from an EMBL/GenBank/DDBJ whole genome shotgun (WGS) entry which is preliminary data.</text>
</comment>
<keyword evidence="1" id="KW-0472">Membrane</keyword>
<evidence type="ECO:0000313" key="2">
    <source>
        <dbReference type="EMBL" id="PZW39780.1"/>
    </source>
</evidence>
<feature type="transmembrane region" description="Helical" evidence="1">
    <location>
        <begin position="53"/>
        <end position="73"/>
    </location>
</feature>
<keyword evidence="1" id="KW-1133">Transmembrane helix</keyword>
<feature type="transmembrane region" description="Helical" evidence="1">
    <location>
        <begin position="85"/>
        <end position="104"/>
    </location>
</feature>
<gene>
    <name evidence="2" type="ORF">LX95_02145</name>
</gene>
<accession>A0A2W7JWD1</accession>
<evidence type="ECO:0008006" key="4">
    <source>
        <dbReference type="Google" id="ProtNLM"/>
    </source>
</evidence>
<dbReference type="EMBL" id="QKYV01000005">
    <property type="protein sequence ID" value="PZW39780.1"/>
    <property type="molecule type" value="Genomic_DNA"/>
</dbReference>
<keyword evidence="1" id="KW-0812">Transmembrane</keyword>
<dbReference type="Proteomes" id="UP000249542">
    <property type="component" value="Unassembled WGS sequence"/>
</dbReference>
<proteinExistence type="predicted"/>
<protein>
    <recommendedName>
        <fullName evidence="4">Magnesium citrate secondary transporter</fullName>
    </recommendedName>
</protein>
<name>A0A2W7JWD1_9FLAO</name>
<reference evidence="2 3" key="1">
    <citation type="submission" date="2018-06" db="EMBL/GenBank/DDBJ databases">
        <title>Genomic Encyclopedia of Archaeal and Bacterial Type Strains, Phase II (KMG-II): from individual species to whole genera.</title>
        <authorList>
            <person name="Goeker M."/>
        </authorList>
    </citation>
    <scope>NUCLEOTIDE SEQUENCE [LARGE SCALE GENOMIC DNA]</scope>
    <source>
        <strain evidence="2 3">DSM 15361</strain>
    </source>
</reference>
<feature type="transmembrane region" description="Helical" evidence="1">
    <location>
        <begin position="116"/>
        <end position="132"/>
    </location>
</feature>
<organism evidence="2 3">
    <name type="scientific">Mesonia algae</name>
    <dbReference type="NCBI Taxonomy" id="213248"/>
    <lineage>
        <taxon>Bacteria</taxon>
        <taxon>Pseudomonadati</taxon>
        <taxon>Bacteroidota</taxon>
        <taxon>Flavobacteriia</taxon>
        <taxon>Flavobacteriales</taxon>
        <taxon>Flavobacteriaceae</taxon>
        <taxon>Mesonia</taxon>
    </lineage>
</organism>
<evidence type="ECO:0000313" key="3">
    <source>
        <dbReference type="Proteomes" id="UP000249542"/>
    </source>
</evidence>
<keyword evidence="3" id="KW-1185">Reference proteome</keyword>
<feature type="transmembrane region" description="Helical" evidence="1">
    <location>
        <begin position="12"/>
        <end position="41"/>
    </location>
</feature>